<dbReference type="AlphaFoldDB" id="A0A6J7FJT2"/>
<proteinExistence type="predicted"/>
<reference evidence="3" key="1">
    <citation type="submission" date="2020-05" db="EMBL/GenBank/DDBJ databases">
        <authorList>
            <person name="Chiriac C."/>
            <person name="Salcher M."/>
            <person name="Ghai R."/>
            <person name="Kavagutti S V."/>
        </authorList>
    </citation>
    <scope>NUCLEOTIDE SEQUENCE</scope>
</reference>
<accession>A0A6J7FJT2</accession>
<protein>
    <submittedName>
        <fullName evidence="3">Unannotated protein</fullName>
    </submittedName>
</protein>
<dbReference type="EMBL" id="CAEZZQ010000055">
    <property type="protein sequence ID" value="CAB4777625.1"/>
    <property type="molecule type" value="Genomic_DNA"/>
</dbReference>
<name>A0A6J7FJT2_9ZZZZ</name>
<organism evidence="3">
    <name type="scientific">freshwater metagenome</name>
    <dbReference type="NCBI Taxonomy" id="449393"/>
    <lineage>
        <taxon>unclassified sequences</taxon>
        <taxon>metagenomes</taxon>
        <taxon>ecological metagenomes</taxon>
    </lineage>
</organism>
<feature type="compositionally biased region" description="Polar residues" evidence="1">
    <location>
        <begin position="494"/>
        <end position="513"/>
    </location>
</feature>
<evidence type="ECO:0000313" key="3">
    <source>
        <dbReference type="EMBL" id="CAB4893854.1"/>
    </source>
</evidence>
<gene>
    <name evidence="2" type="ORF">UFOPK2894_00969</name>
    <name evidence="3" type="ORF">UFOPK3492_00551</name>
</gene>
<evidence type="ECO:0000313" key="2">
    <source>
        <dbReference type="EMBL" id="CAB4777625.1"/>
    </source>
</evidence>
<feature type="region of interest" description="Disordered" evidence="1">
    <location>
        <begin position="492"/>
        <end position="513"/>
    </location>
</feature>
<evidence type="ECO:0000256" key="1">
    <source>
        <dbReference type="SAM" id="MobiDB-lite"/>
    </source>
</evidence>
<dbReference type="EMBL" id="CAFBMD010000030">
    <property type="protein sequence ID" value="CAB4893854.1"/>
    <property type="molecule type" value="Genomic_DNA"/>
</dbReference>
<sequence>MRAVKISIVLVTSLIIPFAASTVSSASYSVSSTWPKVPSIGFSASDDSLIETQSYVTGLSYAEGATSGLYTRTVSCASVDDSLCANADSIFAQMILPPCSATVTQMCVQSLEVSDAKGVLQKASLGYEIPGQKYPASKIRNSPVGGSPSVWNAKDSLNSSGADEYAVSVSTTFQNYQNKGCTQFVTSPCGFMRGFRARVYPIDRRSNVGGDQKCLWVEGQKCAKSVDFAPGARAAVTLRIDNLLTGFLFGRMKNVTLDLTSLSLSTNLLRVEADPIDVPKIYAYVAKSDLSKYPKIVDYWKDRRQQLAATDFTSNDTVDTGPSPEWAMGDFTAFEDLVKSGPLVTSIWRFGTQSGNGSGSKCFDDKSKLQGLVTTNAPTYLPNPPAFENGELAYKVAGAHYLEDGVTLFKGSYDLVLRSDFARCLYGFTNAPMQAKISVVSTDGSTQDIATESLREDAAREWLYLSAKNFTFSSPTIRVKLSQAIAVEAKPTSGAATSQGTTPSTVAKEATPSTVAKKSTAKQITITCVKGKTIKKVTGTSPTCPVGYKKK</sequence>